<organism evidence="1">
    <name type="scientific">Guillardia theta</name>
    <name type="common">Cryptophyte</name>
    <name type="synonym">Cryptomonas phi</name>
    <dbReference type="NCBI Taxonomy" id="55529"/>
    <lineage>
        <taxon>Eukaryota</taxon>
        <taxon>Cryptophyceae</taxon>
        <taxon>Pyrenomonadales</taxon>
        <taxon>Geminigeraceae</taxon>
        <taxon>Guillardia</taxon>
    </lineage>
</organism>
<reference evidence="1" key="1">
    <citation type="submission" date="2021-01" db="EMBL/GenBank/DDBJ databases">
        <authorList>
            <person name="Corre E."/>
            <person name="Pelletier E."/>
            <person name="Niang G."/>
            <person name="Scheremetjew M."/>
            <person name="Finn R."/>
            <person name="Kale V."/>
            <person name="Holt S."/>
            <person name="Cochrane G."/>
            <person name="Meng A."/>
            <person name="Brown T."/>
            <person name="Cohen L."/>
        </authorList>
    </citation>
    <scope>NUCLEOTIDE SEQUENCE</scope>
    <source>
        <strain evidence="1">CCMP 2712</strain>
    </source>
</reference>
<gene>
    <name evidence="1" type="ORF">GTHE00462_LOCUS29457</name>
</gene>
<accession>A0A7S4U9I4</accession>
<dbReference type="EMBL" id="HBKN01037576">
    <property type="protein sequence ID" value="CAE2324592.1"/>
    <property type="molecule type" value="Transcribed_RNA"/>
</dbReference>
<name>A0A7S4U9I4_GUITH</name>
<sequence length="126" mass="13416">MVPLNPSSQQAVWHEMIEVILSASELEGCLLGGTLTEMAGGAQPQSVAELAGIELSRYPAGQKIDIWCPFQDQVRDPPHCLFPPCSRPPLLQGKPLPPNALVHFNVTLTPMSSSSSVGSAQQQVGT</sequence>
<proteinExistence type="predicted"/>
<protein>
    <submittedName>
        <fullName evidence="1">Uncharacterized protein</fullName>
    </submittedName>
</protein>
<evidence type="ECO:0000313" key="1">
    <source>
        <dbReference type="EMBL" id="CAE2324592.1"/>
    </source>
</evidence>
<dbReference type="AlphaFoldDB" id="A0A7S4U9I4"/>